<comment type="caution">
    <text evidence="2">The sequence shown here is derived from an EMBL/GenBank/DDBJ whole genome shotgun (WGS) entry which is preliminary data.</text>
</comment>
<gene>
    <name evidence="2" type="ORF">HG543_44715</name>
</gene>
<dbReference type="AlphaFoldDB" id="A0A848LW82"/>
<keyword evidence="3" id="KW-1185">Reference proteome</keyword>
<proteinExistence type="predicted"/>
<dbReference type="Proteomes" id="UP000518300">
    <property type="component" value="Unassembled WGS sequence"/>
</dbReference>
<dbReference type="RefSeq" id="WP_169351077.1">
    <property type="nucleotide sequence ID" value="NZ_JABBJJ010000365.1"/>
</dbReference>
<organism evidence="2 3">
    <name type="scientific">Pyxidicoccus fallax</name>
    <dbReference type="NCBI Taxonomy" id="394095"/>
    <lineage>
        <taxon>Bacteria</taxon>
        <taxon>Pseudomonadati</taxon>
        <taxon>Myxococcota</taxon>
        <taxon>Myxococcia</taxon>
        <taxon>Myxococcales</taxon>
        <taxon>Cystobacterineae</taxon>
        <taxon>Myxococcaceae</taxon>
        <taxon>Pyxidicoccus</taxon>
    </lineage>
</organism>
<feature type="signal peptide" evidence="1">
    <location>
        <begin position="1"/>
        <end position="24"/>
    </location>
</feature>
<feature type="non-terminal residue" evidence="2">
    <location>
        <position position="163"/>
    </location>
</feature>
<dbReference type="EMBL" id="JABBJJ010000365">
    <property type="protein sequence ID" value="NMO21909.1"/>
    <property type="molecule type" value="Genomic_DNA"/>
</dbReference>
<keyword evidence="1" id="KW-0732">Signal</keyword>
<feature type="chain" id="PRO_5032703714" evidence="1">
    <location>
        <begin position="25"/>
        <end position="163"/>
    </location>
</feature>
<reference evidence="2 3" key="1">
    <citation type="submission" date="2020-04" db="EMBL/GenBank/DDBJ databases">
        <title>Draft genome of Pyxidicoccus fallax type strain.</title>
        <authorList>
            <person name="Whitworth D.E."/>
        </authorList>
    </citation>
    <scope>NUCLEOTIDE SEQUENCE [LARGE SCALE GENOMIC DNA]</scope>
    <source>
        <strain evidence="2 3">DSM 14698</strain>
    </source>
</reference>
<evidence type="ECO:0000313" key="2">
    <source>
        <dbReference type="EMBL" id="NMO21909.1"/>
    </source>
</evidence>
<protein>
    <submittedName>
        <fullName evidence="2">Uncharacterized protein</fullName>
    </submittedName>
</protein>
<accession>A0A848LW82</accession>
<evidence type="ECO:0000313" key="3">
    <source>
        <dbReference type="Proteomes" id="UP000518300"/>
    </source>
</evidence>
<evidence type="ECO:0000256" key="1">
    <source>
        <dbReference type="SAM" id="SignalP"/>
    </source>
</evidence>
<name>A0A848LW82_9BACT</name>
<sequence length="163" mass="17279">MQGNGKLIATMAAALGLVAMDANATDDTTPITTGDIKIFKKVNGQDFQFLGDLAFTFEVRKGATANYPGGEGTVVAGGLIADSNNTGLIHVQALPFDTYQVCEVNIPAGWRSSLSLEGGFIPNSVGNPNPDTRTVCKDVVVQYPWVHLVDVNNTEYTEPPPPP</sequence>